<proteinExistence type="predicted"/>
<dbReference type="EMBL" id="BK032733">
    <property type="protein sequence ID" value="DAF57384.1"/>
    <property type="molecule type" value="Genomic_DNA"/>
</dbReference>
<reference evidence="1" key="1">
    <citation type="journal article" date="2021" name="Proc. Natl. Acad. Sci. U.S.A.">
        <title>A Catalog of Tens of Thousands of Viruses from Human Metagenomes Reveals Hidden Associations with Chronic Diseases.</title>
        <authorList>
            <person name="Tisza M.J."/>
            <person name="Buck C.B."/>
        </authorList>
    </citation>
    <scope>NUCLEOTIDE SEQUENCE</scope>
    <source>
        <strain evidence="1">Ctefc32</strain>
    </source>
</reference>
<sequence length="41" mass="4742">MCLVKKRTIEDRMVHVDYLMIGSRSSLSSANMKRDIESAIR</sequence>
<name>A0A8S5T2Q1_9CAUD</name>
<protein>
    <submittedName>
        <fullName evidence="1">Uncharacterized protein</fullName>
    </submittedName>
</protein>
<organism evidence="1">
    <name type="scientific">Podoviridae sp. ctefc32</name>
    <dbReference type="NCBI Taxonomy" id="2827742"/>
    <lineage>
        <taxon>Viruses</taxon>
        <taxon>Duplodnaviria</taxon>
        <taxon>Heunggongvirae</taxon>
        <taxon>Uroviricota</taxon>
        <taxon>Caudoviricetes</taxon>
    </lineage>
</organism>
<evidence type="ECO:0000313" key="1">
    <source>
        <dbReference type="EMBL" id="DAF57384.1"/>
    </source>
</evidence>
<accession>A0A8S5T2Q1</accession>